<dbReference type="EMBL" id="JBBKTX010000003">
    <property type="protein sequence ID" value="MFK4751515.1"/>
    <property type="molecule type" value="Genomic_DNA"/>
</dbReference>
<evidence type="ECO:0000256" key="4">
    <source>
        <dbReference type="SAM" id="SignalP"/>
    </source>
</evidence>
<evidence type="ECO:0000256" key="3">
    <source>
        <dbReference type="SAM" id="MobiDB-lite"/>
    </source>
</evidence>
<feature type="region of interest" description="Disordered" evidence="3">
    <location>
        <begin position="245"/>
        <end position="269"/>
    </location>
</feature>
<comment type="caution">
    <text evidence="6">The sequence shown here is derived from an EMBL/GenBank/DDBJ whole genome shotgun (WGS) entry which is preliminary data.</text>
</comment>
<sequence>MMKLTSLAAAIAVTSMLTACGGGSSSSSTDADDAQATAVINVANVSKVLETNADIALATYSDAVDTAIELQTALQTFRENPTEENFVAAKTAWLVAREPYGQTEVYRFRLSPIDSTDYSSEDGPEGDINAWPLGEALIDYVQTNDTDFGTDQVGVTANAAGINGGGALTAAGAEDQSNNIIGNTSIDISADLLANTATADDEHDVIAGYHAIEFLLWGQDLNNDGETTDGTDRDEAVKANTATNYAEGGDRPLSDLAEGYSETDTYDSSNLSNRRHKFMEMAVQKLIDDLTTVRDGWAEGASYRTAFTTISTEDEAKQKLAEILTGMGTLSEGELAGERMQIAFSSNSQEDEHSCFSDNTHRDIWLDAEGVSNSYYGEYAGYDSTLDGTDDVTTNAVSGYGLDDYLADADLTELASSMEAALATTQTAYVAIDTLARAGTPFDVQIIEATSSEPAYDAIKALNAQSSVIADVADALDIDGETVVDVDASECDTSDPTTEC</sequence>
<feature type="chain" id="PRO_5047503879" evidence="4">
    <location>
        <begin position="20"/>
        <end position="500"/>
    </location>
</feature>
<accession>A0ABW8NF22</accession>
<reference evidence="6 7" key="1">
    <citation type="submission" date="2024-03" db="EMBL/GenBank/DDBJ databases">
        <title>High-quality draft genome sequence of Oceanobacter sp. wDCs-4.</title>
        <authorList>
            <person name="Dong C."/>
        </authorList>
    </citation>
    <scope>NUCLEOTIDE SEQUENCE [LARGE SCALE GENOMIC DNA]</scope>
    <source>
        <strain evidence="7">wDCs-4</strain>
    </source>
</reference>
<organism evidence="6 7">
    <name type="scientific">Oceanobacter antarcticus</name>
    <dbReference type="NCBI Taxonomy" id="3133425"/>
    <lineage>
        <taxon>Bacteria</taxon>
        <taxon>Pseudomonadati</taxon>
        <taxon>Pseudomonadota</taxon>
        <taxon>Gammaproteobacteria</taxon>
        <taxon>Oceanospirillales</taxon>
        <taxon>Oceanospirillaceae</taxon>
        <taxon>Oceanobacter</taxon>
    </lineage>
</organism>
<dbReference type="Proteomes" id="UP001620597">
    <property type="component" value="Unassembled WGS sequence"/>
</dbReference>
<dbReference type="Gene3D" id="1.20.1420.20">
    <property type="entry name" value="M75 peptidase, HXXE motif"/>
    <property type="match status" value="1"/>
</dbReference>
<dbReference type="InterPro" id="IPR018976">
    <property type="entry name" value="Imelysin-like"/>
</dbReference>
<dbReference type="Pfam" id="PF09375">
    <property type="entry name" value="Peptidase_M75"/>
    <property type="match status" value="1"/>
</dbReference>
<dbReference type="PROSITE" id="PS51257">
    <property type="entry name" value="PROKAR_LIPOPROTEIN"/>
    <property type="match status" value="1"/>
</dbReference>
<feature type="domain" description="Imelysin-like" evidence="5">
    <location>
        <begin position="56"/>
        <end position="468"/>
    </location>
</feature>
<name>A0ABW8NF22_9GAMM</name>
<evidence type="ECO:0000313" key="7">
    <source>
        <dbReference type="Proteomes" id="UP001620597"/>
    </source>
</evidence>
<keyword evidence="7" id="KW-1185">Reference proteome</keyword>
<dbReference type="RefSeq" id="WP_416204966.1">
    <property type="nucleotide sequence ID" value="NZ_JBBKTX010000003.1"/>
</dbReference>
<evidence type="ECO:0000313" key="6">
    <source>
        <dbReference type="EMBL" id="MFK4751515.1"/>
    </source>
</evidence>
<feature type="signal peptide" evidence="4">
    <location>
        <begin position="1"/>
        <end position="19"/>
    </location>
</feature>
<protein>
    <submittedName>
        <fullName evidence="6">Imelysin family protein</fullName>
    </submittedName>
</protein>
<comment type="subcellular location">
    <subcellularLocation>
        <location evidence="1">Cell envelope</location>
    </subcellularLocation>
</comment>
<dbReference type="InterPro" id="IPR038352">
    <property type="entry name" value="Imelysin_sf"/>
</dbReference>
<keyword evidence="2 4" id="KW-0732">Signal</keyword>
<evidence type="ECO:0000256" key="1">
    <source>
        <dbReference type="ARBA" id="ARBA00004196"/>
    </source>
</evidence>
<gene>
    <name evidence="6" type="ORF">WG929_03730</name>
</gene>
<evidence type="ECO:0000259" key="5">
    <source>
        <dbReference type="Pfam" id="PF09375"/>
    </source>
</evidence>
<proteinExistence type="predicted"/>
<dbReference type="CDD" id="cd14657">
    <property type="entry name" value="Imelysin_IrpA-like"/>
    <property type="match status" value="1"/>
</dbReference>
<evidence type="ECO:0000256" key="2">
    <source>
        <dbReference type="ARBA" id="ARBA00022729"/>
    </source>
</evidence>